<protein>
    <submittedName>
        <fullName evidence="4">BAG domain-containing protein</fullName>
    </submittedName>
</protein>
<keyword evidence="5" id="KW-1185">Reference proteome</keyword>
<reference evidence="4" key="1">
    <citation type="journal article" date="2023" name="Mol. Phylogenet. Evol.">
        <title>Genome-scale phylogeny and comparative genomics of the fungal order Sordariales.</title>
        <authorList>
            <person name="Hensen N."/>
            <person name="Bonometti L."/>
            <person name="Westerberg I."/>
            <person name="Brannstrom I.O."/>
            <person name="Guillou S."/>
            <person name="Cros-Aarteil S."/>
            <person name="Calhoun S."/>
            <person name="Haridas S."/>
            <person name="Kuo A."/>
            <person name="Mondo S."/>
            <person name="Pangilinan J."/>
            <person name="Riley R."/>
            <person name="LaButti K."/>
            <person name="Andreopoulos B."/>
            <person name="Lipzen A."/>
            <person name="Chen C."/>
            <person name="Yan M."/>
            <person name="Daum C."/>
            <person name="Ng V."/>
            <person name="Clum A."/>
            <person name="Steindorff A."/>
            <person name="Ohm R.A."/>
            <person name="Martin F."/>
            <person name="Silar P."/>
            <person name="Natvig D.O."/>
            <person name="Lalanne C."/>
            <person name="Gautier V."/>
            <person name="Ament-Velasquez S.L."/>
            <person name="Kruys A."/>
            <person name="Hutchinson M.I."/>
            <person name="Powell A.J."/>
            <person name="Barry K."/>
            <person name="Miller A.N."/>
            <person name="Grigoriev I.V."/>
            <person name="Debuchy R."/>
            <person name="Gladieux P."/>
            <person name="Hiltunen Thoren M."/>
            <person name="Johannesson H."/>
        </authorList>
    </citation>
    <scope>NUCLEOTIDE SEQUENCE</scope>
    <source>
        <strain evidence="4">CBS 141.50</strain>
    </source>
</reference>
<dbReference type="Gene3D" id="1.20.58.120">
    <property type="entry name" value="BAG domain"/>
    <property type="match status" value="1"/>
</dbReference>
<evidence type="ECO:0000259" key="3">
    <source>
        <dbReference type="PROSITE" id="PS51035"/>
    </source>
</evidence>
<feature type="region of interest" description="Disordered" evidence="1">
    <location>
        <begin position="158"/>
        <end position="242"/>
    </location>
</feature>
<dbReference type="GeneID" id="87821560"/>
<dbReference type="AlphaFoldDB" id="A0AAN6ZJF7"/>
<organism evidence="4 5">
    <name type="scientific">Dichotomopilus funicola</name>
    <dbReference type="NCBI Taxonomy" id="1934379"/>
    <lineage>
        <taxon>Eukaryota</taxon>
        <taxon>Fungi</taxon>
        <taxon>Dikarya</taxon>
        <taxon>Ascomycota</taxon>
        <taxon>Pezizomycotina</taxon>
        <taxon>Sordariomycetes</taxon>
        <taxon>Sordariomycetidae</taxon>
        <taxon>Sordariales</taxon>
        <taxon>Chaetomiaceae</taxon>
        <taxon>Dichotomopilus</taxon>
    </lineage>
</organism>
<feature type="domain" description="BAG" evidence="3">
    <location>
        <begin position="273"/>
        <end position="338"/>
    </location>
</feature>
<proteinExistence type="predicted"/>
<dbReference type="InterPro" id="IPR029071">
    <property type="entry name" value="Ubiquitin-like_domsf"/>
</dbReference>
<feature type="compositionally biased region" description="Basic and acidic residues" evidence="1">
    <location>
        <begin position="191"/>
        <end position="202"/>
    </location>
</feature>
<feature type="compositionally biased region" description="Low complexity" evidence="1">
    <location>
        <begin position="231"/>
        <end position="242"/>
    </location>
</feature>
<dbReference type="InterPro" id="IPR036533">
    <property type="entry name" value="BAG_dom_sf"/>
</dbReference>
<dbReference type="Proteomes" id="UP001302676">
    <property type="component" value="Unassembled WGS sequence"/>
</dbReference>
<dbReference type="GO" id="GO:0051087">
    <property type="term" value="F:protein-folding chaperone binding"/>
    <property type="evidence" value="ECO:0007669"/>
    <property type="project" value="InterPro"/>
</dbReference>
<name>A0AAN6ZJF7_9PEZI</name>
<gene>
    <name evidence="4" type="ORF">C8A04DRAFT_40442</name>
</gene>
<dbReference type="Pfam" id="PF02179">
    <property type="entry name" value="BAG"/>
    <property type="match status" value="1"/>
</dbReference>
<dbReference type="InterPro" id="IPR000626">
    <property type="entry name" value="Ubiquitin-like_dom"/>
</dbReference>
<dbReference type="EMBL" id="MU853649">
    <property type="protein sequence ID" value="KAK4139809.1"/>
    <property type="molecule type" value="Genomic_DNA"/>
</dbReference>
<sequence>MPRFGFSQWAISPFSSQDGAPDVTPDDYSYITSADLENRGFAPRPYIVDPPQPYIHDPYSTSAPAPPPVFNRRHPEDDVLLIKHQNVTYPEHFPPFTIGDGKLLVGDIRERVQMILHLSDRQAKRIKLYYKGRRLKNDQAPACEYGVKNNSEILMAPGESRRESESDASEEVVTVNQNRADRYGAQPSSPRFDRTARWDDWSPRGSDSQVGLDVPTHSTRQRAASNVRTQSPGSSASVASAPSAPLVGVPGGPLEKLNIIATDFNSKLLPLCHEFIAQPPNDPKKRVDDHRRLSETVMQQTILKLDAVDTSSEEGARARRKELVVRVQDILNRMDIAKNRT</sequence>
<evidence type="ECO:0000259" key="2">
    <source>
        <dbReference type="PROSITE" id="PS50053"/>
    </source>
</evidence>
<feature type="compositionally biased region" description="Polar residues" evidence="1">
    <location>
        <begin position="216"/>
        <end position="230"/>
    </location>
</feature>
<accession>A0AAN6ZJF7</accession>
<dbReference type="SUPFAM" id="SSF63491">
    <property type="entry name" value="BAG domain"/>
    <property type="match status" value="1"/>
</dbReference>
<dbReference type="Gene3D" id="3.10.20.90">
    <property type="entry name" value="Phosphatidylinositol 3-kinase Catalytic Subunit, Chain A, domain 1"/>
    <property type="match status" value="1"/>
</dbReference>
<dbReference type="SUPFAM" id="SSF54236">
    <property type="entry name" value="Ubiquitin-like"/>
    <property type="match status" value="1"/>
</dbReference>
<evidence type="ECO:0000313" key="4">
    <source>
        <dbReference type="EMBL" id="KAK4139809.1"/>
    </source>
</evidence>
<evidence type="ECO:0000256" key="1">
    <source>
        <dbReference type="SAM" id="MobiDB-lite"/>
    </source>
</evidence>
<dbReference type="CDD" id="cd17039">
    <property type="entry name" value="Ubl_ubiquitin_like"/>
    <property type="match status" value="1"/>
</dbReference>
<dbReference type="InterPro" id="IPR003103">
    <property type="entry name" value="BAG_domain"/>
</dbReference>
<dbReference type="SMART" id="SM00264">
    <property type="entry name" value="BAG"/>
    <property type="match status" value="1"/>
</dbReference>
<evidence type="ECO:0000313" key="5">
    <source>
        <dbReference type="Proteomes" id="UP001302676"/>
    </source>
</evidence>
<feature type="domain" description="Ubiquitin-like" evidence="2">
    <location>
        <begin position="105"/>
        <end position="155"/>
    </location>
</feature>
<dbReference type="PROSITE" id="PS51035">
    <property type="entry name" value="BAG"/>
    <property type="match status" value="1"/>
</dbReference>
<dbReference type="RefSeq" id="XP_062633180.1">
    <property type="nucleotide sequence ID" value="XM_062784947.1"/>
</dbReference>
<comment type="caution">
    <text evidence="4">The sequence shown here is derived from an EMBL/GenBank/DDBJ whole genome shotgun (WGS) entry which is preliminary data.</text>
</comment>
<dbReference type="PROSITE" id="PS50053">
    <property type="entry name" value="UBIQUITIN_2"/>
    <property type="match status" value="1"/>
</dbReference>
<reference evidence="4" key="2">
    <citation type="submission" date="2023-05" db="EMBL/GenBank/DDBJ databases">
        <authorList>
            <consortium name="Lawrence Berkeley National Laboratory"/>
            <person name="Steindorff A."/>
            <person name="Hensen N."/>
            <person name="Bonometti L."/>
            <person name="Westerberg I."/>
            <person name="Brannstrom I.O."/>
            <person name="Guillou S."/>
            <person name="Cros-Aarteil S."/>
            <person name="Calhoun S."/>
            <person name="Haridas S."/>
            <person name="Kuo A."/>
            <person name="Mondo S."/>
            <person name="Pangilinan J."/>
            <person name="Riley R."/>
            <person name="Labutti K."/>
            <person name="Andreopoulos B."/>
            <person name="Lipzen A."/>
            <person name="Chen C."/>
            <person name="Yanf M."/>
            <person name="Daum C."/>
            <person name="Ng V."/>
            <person name="Clum A."/>
            <person name="Ohm R."/>
            <person name="Martin F."/>
            <person name="Silar P."/>
            <person name="Natvig D."/>
            <person name="Lalanne C."/>
            <person name="Gautier V."/>
            <person name="Ament-Velasquez S.L."/>
            <person name="Kruys A."/>
            <person name="Hutchinson M.I."/>
            <person name="Powell A.J."/>
            <person name="Barry K."/>
            <person name="Miller A.N."/>
            <person name="Grigoriev I.V."/>
            <person name="Debuchy R."/>
            <person name="Gladieux P."/>
            <person name="Thoren M.H."/>
            <person name="Johannesson H."/>
        </authorList>
    </citation>
    <scope>NUCLEOTIDE SEQUENCE</scope>
    <source>
        <strain evidence="4">CBS 141.50</strain>
    </source>
</reference>